<organism evidence="2 3">
    <name type="scientific">Candidatus Promineifilum breve</name>
    <dbReference type="NCBI Taxonomy" id="1806508"/>
    <lineage>
        <taxon>Bacteria</taxon>
        <taxon>Bacillati</taxon>
        <taxon>Chloroflexota</taxon>
        <taxon>Ardenticatenia</taxon>
        <taxon>Candidatus Promineifilales</taxon>
        <taxon>Candidatus Promineifilaceae</taxon>
        <taxon>Candidatus Promineifilum</taxon>
    </lineage>
</organism>
<dbReference type="InterPro" id="IPR009693">
    <property type="entry name" value="Glucitol_operon_activator"/>
</dbReference>
<dbReference type="KEGG" id="pbf:CFX0092_A1869"/>
<gene>
    <name evidence="2" type="ORF">CFX0092_A1869</name>
</gene>
<keyword evidence="1" id="KW-1133">Transmembrane helix</keyword>
<evidence type="ECO:0000256" key="1">
    <source>
        <dbReference type="SAM" id="Phobius"/>
    </source>
</evidence>
<proteinExistence type="predicted"/>
<sequence>MSQIVDTIAQNAGFFFILLAVMWAAQFVLAYVQMRRFNRRILEVRQWGKTAVGLGGDRYRGRAYAVLTADEKGNIVNADFFSGSTVFARVRPAPEVVGMTIDQILADPEAIPTSKKGRLAFVSAATYLKEAFQAKPNNQPSHA</sequence>
<dbReference type="EMBL" id="LN890655">
    <property type="protein sequence ID" value="CUS03747.2"/>
    <property type="molecule type" value="Genomic_DNA"/>
</dbReference>
<dbReference type="Proteomes" id="UP000215027">
    <property type="component" value="Chromosome I"/>
</dbReference>
<dbReference type="Pfam" id="PF06923">
    <property type="entry name" value="GutM"/>
    <property type="match status" value="1"/>
</dbReference>
<feature type="transmembrane region" description="Helical" evidence="1">
    <location>
        <begin position="12"/>
        <end position="32"/>
    </location>
</feature>
<reference evidence="2" key="1">
    <citation type="submission" date="2016-01" db="EMBL/GenBank/DDBJ databases">
        <authorList>
            <person name="Mcilroy J.S."/>
            <person name="Karst M S."/>
            <person name="Albertsen M."/>
        </authorList>
    </citation>
    <scope>NUCLEOTIDE SEQUENCE</scope>
    <source>
        <strain evidence="2">Cfx-K</strain>
    </source>
</reference>
<evidence type="ECO:0000313" key="2">
    <source>
        <dbReference type="EMBL" id="CUS03747.2"/>
    </source>
</evidence>
<name>A0A161K352_9CHLR</name>
<dbReference type="AlphaFoldDB" id="A0A161K352"/>
<evidence type="ECO:0008006" key="4">
    <source>
        <dbReference type="Google" id="ProtNLM"/>
    </source>
</evidence>
<keyword evidence="1" id="KW-0812">Transmembrane</keyword>
<keyword evidence="3" id="KW-1185">Reference proteome</keyword>
<keyword evidence="1" id="KW-0472">Membrane</keyword>
<dbReference type="OrthoDB" id="158741at2"/>
<evidence type="ECO:0000313" key="3">
    <source>
        <dbReference type="Proteomes" id="UP000215027"/>
    </source>
</evidence>
<protein>
    <recommendedName>
        <fullName evidence="4">Glucitol operon activator</fullName>
    </recommendedName>
</protein>
<dbReference type="RefSeq" id="WP_095043194.1">
    <property type="nucleotide sequence ID" value="NZ_LN890655.1"/>
</dbReference>
<accession>A0A161K352</accession>